<dbReference type="AlphaFoldDB" id="A0A545ANP2"/>
<dbReference type="GO" id="GO:0032259">
    <property type="term" value="P:methylation"/>
    <property type="evidence" value="ECO:0007669"/>
    <property type="project" value="UniProtKB-KW"/>
</dbReference>
<dbReference type="EMBL" id="VIRS01000015">
    <property type="protein sequence ID" value="TQS42964.1"/>
    <property type="molecule type" value="Genomic_DNA"/>
</dbReference>
<gene>
    <name evidence="1" type="ORF">FL583_21215</name>
</gene>
<dbReference type="GO" id="GO:0008168">
    <property type="term" value="F:methyltransferase activity"/>
    <property type="evidence" value="ECO:0007669"/>
    <property type="project" value="UniProtKB-KW"/>
</dbReference>
<dbReference type="OrthoDB" id="4073278at2"/>
<dbReference type="SUPFAM" id="SSF53335">
    <property type="entry name" value="S-adenosyl-L-methionine-dependent methyltransferases"/>
    <property type="match status" value="1"/>
</dbReference>
<sequence length="268" mass="29119">MSPDPPVFAGIDTTVPHSARRYNYWLGGKDHFAVDRESGEQMAAVFPTARVWAVQNRAYLRRVVTYLAREAGIRQFLDVGTGLPTADNTHEVAQRIAPESRVVYVDNDPLVMTHARALLTSTRQGLTSYLEADLRNPAVILEQARETLDFSQPVALMLIAVLHFVPDAKADSYAVVRTLVEALPAGSYLAISHGSADYLPAPTAATLEAMARAGGEFQLRSASELARYFDGMSLVDPGIAVISEWRPLDDDRPDPADVACLGAVARVG</sequence>
<dbReference type="InParanoid" id="A0A545ANP2"/>
<evidence type="ECO:0000313" key="1">
    <source>
        <dbReference type="EMBL" id="TQS42964.1"/>
    </source>
</evidence>
<keyword evidence="1" id="KW-0489">Methyltransferase</keyword>
<dbReference type="Proteomes" id="UP000317982">
    <property type="component" value="Unassembled WGS sequence"/>
</dbReference>
<dbReference type="Pfam" id="PF04672">
    <property type="entry name" value="Methyltransf_19"/>
    <property type="match status" value="1"/>
</dbReference>
<dbReference type="RefSeq" id="WP_142706451.1">
    <property type="nucleotide sequence ID" value="NZ_VIRS01000015.1"/>
</dbReference>
<keyword evidence="1" id="KW-0808">Transferase</keyword>
<name>A0A545ANP2_9ACTN</name>
<keyword evidence="2" id="KW-1185">Reference proteome</keyword>
<dbReference type="InterPro" id="IPR029063">
    <property type="entry name" value="SAM-dependent_MTases_sf"/>
</dbReference>
<reference evidence="1 2" key="1">
    <citation type="submission" date="2019-07" db="EMBL/GenBank/DDBJ databases">
        <title>Cryptosporangium phraense sp. nov., isolated from plant litter.</title>
        <authorList>
            <person name="Suriyachadkun C."/>
        </authorList>
    </citation>
    <scope>NUCLEOTIDE SEQUENCE [LARGE SCALE GENOMIC DNA]</scope>
    <source>
        <strain evidence="1 2">A-T 5661</strain>
    </source>
</reference>
<protein>
    <submittedName>
        <fullName evidence="1">SAM-dependent methyltransferase</fullName>
    </submittedName>
</protein>
<dbReference type="Gene3D" id="3.40.50.150">
    <property type="entry name" value="Vaccinia Virus protein VP39"/>
    <property type="match status" value="1"/>
</dbReference>
<accession>A0A545ANP2</accession>
<dbReference type="PIRSF" id="PIRSF017393">
    <property type="entry name" value="MTase_SAV2177"/>
    <property type="match status" value="1"/>
</dbReference>
<evidence type="ECO:0000313" key="2">
    <source>
        <dbReference type="Proteomes" id="UP000317982"/>
    </source>
</evidence>
<proteinExistence type="predicted"/>
<comment type="caution">
    <text evidence="1">The sequence shown here is derived from an EMBL/GenBank/DDBJ whole genome shotgun (WGS) entry which is preliminary data.</text>
</comment>
<dbReference type="InterPro" id="IPR006764">
    <property type="entry name" value="SAM_dep_MeTrfase_SAV2177_type"/>
</dbReference>
<organism evidence="1 2">
    <name type="scientific">Cryptosporangium phraense</name>
    <dbReference type="NCBI Taxonomy" id="2593070"/>
    <lineage>
        <taxon>Bacteria</taxon>
        <taxon>Bacillati</taxon>
        <taxon>Actinomycetota</taxon>
        <taxon>Actinomycetes</taxon>
        <taxon>Cryptosporangiales</taxon>
        <taxon>Cryptosporangiaceae</taxon>
        <taxon>Cryptosporangium</taxon>
    </lineage>
</organism>